<evidence type="ECO:0000256" key="6">
    <source>
        <dbReference type="PROSITE-ProRule" id="PRU00520"/>
    </source>
</evidence>
<dbReference type="SUPFAM" id="SSF55120">
    <property type="entry name" value="Pseudouridine synthase"/>
    <property type="match status" value="1"/>
</dbReference>
<dbReference type="Pfam" id="PF16198">
    <property type="entry name" value="TruB_C_2"/>
    <property type="match status" value="1"/>
</dbReference>
<dbReference type="PANTHER" id="PTHR13767">
    <property type="entry name" value="TRNA-PSEUDOURIDINE SYNTHASE"/>
    <property type="match status" value="1"/>
</dbReference>
<sequence length="307" mass="33924">MQGIFLFFKPIGWTNKHILGFLKRTLNAPKLGHAGTLDPFAEGLMVVAVGRKFTRKLHTLLTASTKEYITTIELGASTDTFDHTGTITRSSSEYQPSLEKITTAIEANFVGERTQVPPVYSAKKIFGKRLRDIATKEEALALAVSRAKTVALHDYAIISYDYPRLVIRLAVSSGYYIRTFGNDLGTLLGTGAHLTALKRTRINGYLADDALSPDDLEHTLEVAGTFVGAVQGVGFRYFIQELAERYQLTGHARNAHDGSVSFVAQGNLQSISRFLTFVDGGPALTRIEDYLFVIRKPRESFPVFTVQ</sequence>
<feature type="active site" evidence="6">
    <location>
        <position position="236"/>
    </location>
</feature>
<dbReference type="GO" id="GO:0003998">
    <property type="term" value="F:acylphosphatase activity"/>
    <property type="evidence" value="ECO:0007669"/>
    <property type="project" value="UniProtKB-EC"/>
</dbReference>
<name>A0A0G1WH89_9BACT</name>
<comment type="similarity">
    <text evidence="7">Belongs to the acylphosphatase family.</text>
</comment>
<comment type="catalytic activity">
    <reaction evidence="1 5">
        <text>uridine(55) in tRNA = pseudouridine(55) in tRNA</text>
        <dbReference type="Rhea" id="RHEA:42532"/>
        <dbReference type="Rhea" id="RHEA-COMP:10101"/>
        <dbReference type="Rhea" id="RHEA-COMP:10102"/>
        <dbReference type="ChEBI" id="CHEBI:65314"/>
        <dbReference type="ChEBI" id="CHEBI:65315"/>
        <dbReference type="EC" id="5.4.99.25"/>
    </reaction>
</comment>
<dbReference type="GO" id="GO:0003723">
    <property type="term" value="F:RNA binding"/>
    <property type="evidence" value="ECO:0007669"/>
    <property type="project" value="InterPro"/>
</dbReference>
<comment type="similarity">
    <text evidence="2 5">Belongs to the pseudouridine synthase TruB family. Type 1 subfamily.</text>
</comment>
<protein>
    <recommendedName>
        <fullName evidence="5">tRNA pseudouridine synthase B</fullName>
        <ecNumber evidence="5">5.4.99.25</ecNumber>
    </recommendedName>
    <alternativeName>
        <fullName evidence="5">tRNA pseudouridine(55) synthase</fullName>
        <shortName evidence="5">Psi55 synthase</shortName>
    </alternativeName>
    <alternativeName>
        <fullName evidence="5">tRNA pseudouridylate synthase</fullName>
    </alternativeName>
    <alternativeName>
        <fullName evidence="5">tRNA-uridine isomerase</fullName>
    </alternativeName>
</protein>
<keyword evidence="6" id="KW-0378">Hydrolase</keyword>
<accession>A0A0G1WH89</accession>
<dbReference type="InterPro" id="IPR020103">
    <property type="entry name" value="PsdUridine_synth_cat_dom_sf"/>
</dbReference>
<evidence type="ECO:0000313" key="9">
    <source>
        <dbReference type="EMBL" id="KKU89683.1"/>
    </source>
</evidence>
<reference evidence="9 10" key="1">
    <citation type="journal article" date="2015" name="Nature">
        <title>rRNA introns, odd ribosomes, and small enigmatic genomes across a large radiation of phyla.</title>
        <authorList>
            <person name="Brown C.T."/>
            <person name="Hug L.A."/>
            <person name="Thomas B.C."/>
            <person name="Sharon I."/>
            <person name="Castelle C.J."/>
            <person name="Singh A."/>
            <person name="Wilkins M.J."/>
            <person name="Williams K.H."/>
            <person name="Banfield J.F."/>
        </authorList>
    </citation>
    <scope>NUCLEOTIDE SEQUENCE [LARGE SCALE GENOMIC DNA]</scope>
</reference>
<dbReference type="InterPro" id="IPR032819">
    <property type="entry name" value="TruB_C"/>
</dbReference>
<evidence type="ECO:0000256" key="4">
    <source>
        <dbReference type="ARBA" id="ARBA00023235"/>
    </source>
</evidence>
<dbReference type="GO" id="GO:0160148">
    <property type="term" value="F:tRNA pseudouridine(55) synthase activity"/>
    <property type="evidence" value="ECO:0007669"/>
    <property type="project" value="UniProtKB-EC"/>
</dbReference>
<feature type="active site" description="Nucleophile" evidence="5">
    <location>
        <position position="38"/>
    </location>
</feature>
<dbReference type="Proteomes" id="UP000033882">
    <property type="component" value="Unassembled WGS sequence"/>
</dbReference>
<dbReference type="Gene3D" id="3.30.70.100">
    <property type="match status" value="1"/>
</dbReference>
<comment type="caution">
    <text evidence="9">The sequence shown here is derived from an EMBL/GenBank/DDBJ whole genome shotgun (WGS) entry which is preliminary data.</text>
</comment>
<dbReference type="NCBIfam" id="TIGR00431">
    <property type="entry name" value="TruB"/>
    <property type="match status" value="1"/>
</dbReference>
<dbReference type="InterPro" id="IPR014780">
    <property type="entry name" value="tRNA_psdUridine_synth_TruB"/>
</dbReference>
<dbReference type="AlphaFoldDB" id="A0A0G1WH89"/>
<dbReference type="Pfam" id="PF00708">
    <property type="entry name" value="Acylphosphatase"/>
    <property type="match status" value="1"/>
</dbReference>
<dbReference type="EMBL" id="LCPB01000010">
    <property type="protein sequence ID" value="KKU89683.1"/>
    <property type="molecule type" value="Genomic_DNA"/>
</dbReference>
<keyword evidence="4 5" id="KW-0413">Isomerase</keyword>
<dbReference type="PANTHER" id="PTHR13767:SF2">
    <property type="entry name" value="PSEUDOURIDYLATE SYNTHASE TRUB1"/>
    <property type="match status" value="1"/>
</dbReference>
<evidence type="ECO:0000256" key="3">
    <source>
        <dbReference type="ARBA" id="ARBA00022694"/>
    </source>
</evidence>
<gene>
    <name evidence="5" type="primary">truB</name>
    <name evidence="9" type="ORF">UY19_C0010G0016</name>
</gene>
<evidence type="ECO:0000256" key="2">
    <source>
        <dbReference type="ARBA" id="ARBA00005642"/>
    </source>
</evidence>
<dbReference type="InterPro" id="IPR036046">
    <property type="entry name" value="Acylphosphatase-like_dom_sf"/>
</dbReference>
<dbReference type="GO" id="GO:1990481">
    <property type="term" value="P:mRNA pseudouridine synthesis"/>
    <property type="evidence" value="ECO:0007669"/>
    <property type="project" value="TreeGrafter"/>
</dbReference>
<evidence type="ECO:0000259" key="8">
    <source>
        <dbReference type="PROSITE" id="PS51160"/>
    </source>
</evidence>
<comment type="function">
    <text evidence="5">Responsible for synthesis of pseudouridine from uracil-55 in the psi GC loop of transfer RNAs.</text>
</comment>
<dbReference type="PATRIC" id="fig|1619005.3.peg.601"/>
<organism evidence="9 10">
    <name type="scientific">Candidatus Wolfebacteria bacterium GW2011_GWA2_47_9b</name>
    <dbReference type="NCBI Taxonomy" id="1619005"/>
    <lineage>
        <taxon>Bacteria</taxon>
        <taxon>Candidatus Wolfeibacteriota</taxon>
    </lineage>
</organism>
<comment type="catalytic activity">
    <reaction evidence="6">
        <text>an acyl phosphate + H2O = a carboxylate + phosphate + H(+)</text>
        <dbReference type="Rhea" id="RHEA:14965"/>
        <dbReference type="ChEBI" id="CHEBI:15377"/>
        <dbReference type="ChEBI" id="CHEBI:15378"/>
        <dbReference type="ChEBI" id="CHEBI:29067"/>
        <dbReference type="ChEBI" id="CHEBI:43474"/>
        <dbReference type="ChEBI" id="CHEBI:59918"/>
        <dbReference type="EC" id="3.6.1.7"/>
    </reaction>
</comment>
<dbReference type="Gene3D" id="3.30.2350.10">
    <property type="entry name" value="Pseudouridine synthase"/>
    <property type="match status" value="1"/>
</dbReference>
<dbReference type="Pfam" id="PF01509">
    <property type="entry name" value="TruB_N"/>
    <property type="match status" value="1"/>
</dbReference>
<dbReference type="PROSITE" id="PS51160">
    <property type="entry name" value="ACYLPHOSPHATASE_3"/>
    <property type="match status" value="1"/>
</dbReference>
<evidence type="ECO:0000256" key="1">
    <source>
        <dbReference type="ARBA" id="ARBA00000385"/>
    </source>
</evidence>
<dbReference type="InterPro" id="IPR002501">
    <property type="entry name" value="PsdUridine_synth_N"/>
</dbReference>
<dbReference type="GO" id="GO:0031119">
    <property type="term" value="P:tRNA pseudouridine synthesis"/>
    <property type="evidence" value="ECO:0007669"/>
    <property type="project" value="UniProtKB-UniRule"/>
</dbReference>
<evidence type="ECO:0000256" key="5">
    <source>
        <dbReference type="HAMAP-Rule" id="MF_01080"/>
    </source>
</evidence>
<proteinExistence type="inferred from homology"/>
<keyword evidence="3 5" id="KW-0819">tRNA processing</keyword>
<dbReference type="EC" id="5.4.99.25" evidence="5"/>
<evidence type="ECO:0000256" key="7">
    <source>
        <dbReference type="RuleBase" id="RU004168"/>
    </source>
</evidence>
<dbReference type="SUPFAM" id="SSF54975">
    <property type="entry name" value="Acylphosphatase/BLUF domain-like"/>
    <property type="match status" value="1"/>
</dbReference>
<feature type="domain" description="Acylphosphatase-like" evidence="8">
    <location>
        <begin position="217"/>
        <end position="307"/>
    </location>
</feature>
<feature type="active site" evidence="6">
    <location>
        <position position="254"/>
    </location>
</feature>
<dbReference type="InterPro" id="IPR001792">
    <property type="entry name" value="Acylphosphatase-like_dom"/>
</dbReference>
<evidence type="ECO:0000313" key="10">
    <source>
        <dbReference type="Proteomes" id="UP000033882"/>
    </source>
</evidence>
<dbReference type="HAMAP" id="MF_01080">
    <property type="entry name" value="TruB_bact"/>
    <property type="match status" value="1"/>
</dbReference>